<reference evidence="1" key="1">
    <citation type="submission" date="2020-06" db="EMBL/GenBank/DDBJ databases">
        <authorList>
            <consortium name="Plant Systems Biology data submission"/>
        </authorList>
    </citation>
    <scope>NUCLEOTIDE SEQUENCE</scope>
    <source>
        <strain evidence="1">D6</strain>
    </source>
</reference>
<evidence type="ECO:0000313" key="2">
    <source>
        <dbReference type="Proteomes" id="UP001153069"/>
    </source>
</evidence>
<dbReference type="EMBL" id="CAICTM010000166">
    <property type="protein sequence ID" value="CAB9503493.1"/>
    <property type="molecule type" value="Genomic_DNA"/>
</dbReference>
<dbReference type="AlphaFoldDB" id="A0A9N8DIA9"/>
<comment type="caution">
    <text evidence="1">The sequence shown here is derived from an EMBL/GenBank/DDBJ whole genome shotgun (WGS) entry which is preliminary data.</text>
</comment>
<proteinExistence type="predicted"/>
<protein>
    <submittedName>
        <fullName evidence="1">Uncharacterized protein</fullName>
    </submittedName>
</protein>
<accession>A0A9N8DIA9</accession>
<dbReference type="Proteomes" id="UP001153069">
    <property type="component" value="Unassembled WGS sequence"/>
</dbReference>
<sequence>MQKEIKTVYGPFDVSTLVEATRYGIWDVTALVRQCRTVRYGTLGRQHLVYRLVQFTNNRGQLRMGVCTSFLKNMMGKHDAIIDDELWVEEAFPARKPSRVPTFCLWGRRCAWTSAMVQTNNCWLGLERSKITGREKVLHVGWRLSLEHSLDGGAFQEAQTWC</sequence>
<organism evidence="1 2">
    <name type="scientific">Seminavis robusta</name>
    <dbReference type="NCBI Taxonomy" id="568900"/>
    <lineage>
        <taxon>Eukaryota</taxon>
        <taxon>Sar</taxon>
        <taxon>Stramenopiles</taxon>
        <taxon>Ochrophyta</taxon>
        <taxon>Bacillariophyta</taxon>
        <taxon>Bacillariophyceae</taxon>
        <taxon>Bacillariophycidae</taxon>
        <taxon>Naviculales</taxon>
        <taxon>Naviculaceae</taxon>
        <taxon>Seminavis</taxon>
    </lineage>
</organism>
<dbReference type="OrthoDB" id="1856718at2759"/>
<evidence type="ECO:0000313" key="1">
    <source>
        <dbReference type="EMBL" id="CAB9503493.1"/>
    </source>
</evidence>
<name>A0A9N8DIA9_9STRA</name>
<keyword evidence="2" id="KW-1185">Reference proteome</keyword>
<gene>
    <name evidence="1" type="ORF">SEMRO_167_G074541.1</name>
</gene>